<dbReference type="Gene3D" id="1.10.10.10">
    <property type="entry name" value="Winged helix-like DNA-binding domain superfamily/Winged helix DNA-binding domain"/>
    <property type="match status" value="1"/>
</dbReference>
<dbReference type="RefSeq" id="WP_063713188.1">
    <property type="nucleotide sequence ID" value="NZ_JBIAQY010000022.1"/>
</dbReference>
<evidence type="ECO:0000259" key="1">
    <source>
        <dbReference type="PROSITE" id="PS50995"/>
    </source>
</evidence>
<evidence type="ECO:0000313" key="2">
    <source>
        <dbReference type="EMBL" id="MFF3573893.1"/>
    </source>
</evidence>
<dbReference type="SMART" id="SM00347">
    <property type="entry name" value="HTH_MARR"/>
    <property type="match status" value="1"/>
</dbReference>
<proteinExistence type="predicted"/>
<dbReference type="PANTHER" id="PTHR39515">
    <property type="entry name" value="CONSERVED PROTEIN"/>
    <property type="match status" value="1"/>
</dbReference>
<reference evidence="2 3" key="1">
    <citation type="submission" date="2024-10" db="EMBL/GenBank/DDBJ databases">
        <title>The Natural Products Discovery Center: Release of the First 8490 Sequenced Strains for Exploring Actinobacteria Biosynthetic Diversity.</title>
        <authorList>
            <person name="Kalkreuter E."/>
            <person name="Kautsar S.A."/>
            <person name="Yang D."/>
            <person name="Bader C.D."/>
            <person name="Teijaro C.N."/>
            <person name="Fluegel L."/>
            <person name="Davis C.M."/>
            <person name="Simpson J.R."/>
            <person name="Lauterbach L."/>
            <person name="Steele A.D."/>
            <person name="Gui C."/>
            <person name="Meng S."/>
            <person name="Li G."/>
            <person name="Viehrig K."/>
            <person name="Ye F."/>
            <person name="Su P."/>
            <person name="Kiefer A.F."/>
            <person name="Nichols A."/>
            <person name="Cepeda A.J."/>
            <person name="Yan W."/>
            <person name="Fan B."/>
            <person name="Jiang Y."/>
            <person name="Adhikari A."/>
            <person name="Zheng C.-J."/>
            <person name="Schuster L."/>
            <person name="Cowan T.M."/>
            <person name="Smanski M.J."/>
            <person name="Chevrette M.G."/>
            <person name="De Carvalho L.P.S."/>
            <person name="Shen B."/>
        </authorList>
    </citation>
    <scope>NUCLEOTIDE SEQUENCE [LARGE SCALE GENOMIC DNA]</scope>
    <source>
        <strain evidence="2 3">NPDC002593</strain>
    </source>
</reference>
<dbReference type="PANTHER" id="PTHR39515:SF2">
    <property type="entry name" value="HTH-TYPE TRANSCRIPTIONAL REGULATOR RV0880"/>
    <property type="match status" value="1"/>
</dbReference>
<dbReference type="CDD" id="cd00090">
    <property type="entry name" value="HTH_ARSR"/>
    <property type="match status" value="1"/>
</dbReference>
<evidence type="ECO:0000313" key="3">
    <source>
        <dbReference type="Proteomes" id="UP001601992"/>
    </source>
</evidence>
<feature type="domain" description="HTH marR-type" evidence="1">
    <location>
        <begin position="8"/>
        <end position="150"/>
    </location>
</feature>
<dbReference type="InterPro" id="IPR036388">
    <property type="entry name" value="WH-like_DNA-bd_sf"/>
</dbReference>
<comment type="caution">
    <text evidence="2">The sequence shown here is derived from an EMBL/GenBank/DDBJ whole genome shotgun (WGS) entry which is preliminary data.</text>
</comment>
<dbReference type="PROSITE" id="PS50995">
    <property type="entry name" value="HTH_MARR_2"/>
    <property type="match status" value="1"/>
</dbReference>
<dbReference type="SUPFAM" id="SSF46785">
    <property type="entry name" value="Winged helix' DNA-binding domain"/>
    <property type="match status" value="1"/>
</dbReference>
<protein>
    <submittedName>
        <fullName evidence="2">MarR family winged helix-turn-helix transcriptional regulator</fullName>
    </submittedName>
</protein>
<sequence length="153" mass="16818">MGVEKEDPAALAAELALAVTRLRARIRTEVAAKTGHWAGRWTWAQMATLTRIIDNGPITASELAKAENMRQQSMSELLANLREDGLIRSEKDPADGRKSLLEATSEGRAVAARLTATRKDWLESALREDATAAERKTVQAAVQIINRLVDSRK</sequence>
<dbReference type="InterPro" id="IPR011991">
    <property type="entry name" value="ArsR-like_HTH"/>
</dbReference>
<organism evidence="2 3">
    <name type="scientific">Nocardia jiangxiensis</name>
    <dbReference type="NCBI Taxonomy" id="282685"/>
    <lineage>
        <taxon>Bacteria</taxon>
        <taxon>Bacillati</taxon>
        <taxon>Actinomycetota</taxon>
        <taxon>Actinomycetes</taxon>
        <taxon>Mycobacteriales</taxon>
        <taxon>Nocardiaceae</taxon>
        <taxon>Nocardia</taxon>
    </lineage>
</organism>
<dbReference type="InterPro" id="IPR036390">
    <property type="entry name" value="WH_DNA-bd_sf"/>
</dbReference>
<accession>A0ABW6SEA2</accession>
<dbReference type="EMBL" id="JBIAQY010000022">
    <property type="protein sequence ID" value="MFF3573893.1"/>
    <property type="molecule type" value="Genomic_DNA"/>
</dbReference>
<dbReference type="Pfam" id="PF01047">
    <property type="entry name" value="MarR"/>
    <property type="match status" value="1"/>
</dbReference>
<keyword evidence="3" id="KW-1185">Reference proteome</keyword>
<dbReference type="InterPro" id="IPR000835">
    <property type="entry name" value="HTH_MarR-typ"/>
</dbReference>
<dbReference type="Proteomes" id="UP001601992">
    <property type="component" value="Unassembled WGS sequence"/>
</dbReference>
<dbReference type="InterPro" id="IPR052526">
    <property type="entry name" value="HTH-type_Bedaq_tolerance"/>
</dbReference>
<gene>
    <name evidence="2" type="ORF">ACFYXQ_39705</name>
</gene>
<name>A0ABW6SEA2_9NOCA</name>